<evidence type="ECO:0000256" key="3">
    <source>
        <dbReference type="ARBA" id="ARBA00022737"/>
    </source>
</evidence>
<feature type="DNA-binding region" description="Homeobox" evidence="10">
    <location>
        <begin position="866"/>
        <end position="925"/>
    </location>
</feature>
<feature type="compositionally biased region" description="Low complexity" evidence="14">
    <location>
        <begin position="279"/>
        <end position="297"/>
    </location>
</feature>
<dbReference type="Gene3D" id="1.10.10.60">
    <property type="entry name" value="Homeodomain-like"/>
    <property type="match status" value="1"/>
</dbReference>
<evidence type="ECO:0000256" key="10">
    <source>
        <dbReference type="PROSITE-ProRule" id="PRU00108"/>
    </source>
</evidence>
<proteinExistence type="inferred from homology"/>
<dbReference type="PANTHER" id="PTHR14043:SF2">
    <property type="entry name" value="HOMEOBOX PROTEIN CUT"/>
    <property type="match status" value="1"/>
</dbReference>
<evidence type="ECO:0000256" key="2">
    <source>
        <dbReference type="ARBA" id="ARBA00008190"/>
    </source>
</evidence>
<evidence type="ECO:0000259" key="15">
    <source>
        <dbReference type="PROSITE" id="PS50071"/>
    </source>
</evidence>
<dbReference type="AlphaFoldDB" id="A0A1I7YVQ2"/>
<keyword evidence="5 13" id="KW-0175">Coiled coil</keyword>
<dbReference type="InterPro" id="IPR009057">
    <property type="entry name" value="Homeodomain-like_sf"/>
</dbReference>
<evidence type="ECO:0000256" key="6">
    <source>
        <dbReference type="ARBA" id="ARBA00023125"/>
    </source>
</evidence>
<dbReference type="SUPFAM" id="SSF46689">
    <property type="entry name" value="Homeodomain-like"/>
    <property type="match status" value="1"/>
</dbReference>
<dbReference type="GO" id="GO:0000981">
    <property type="term" value="F:DNA-binding transcription factor activity, RNA polymerase II-specific"/>
    <property type="evidence" value="ECO:0007669"/>
    <property type="project" value="InterPro"/>
</dbReference>
<dbReference type="Proteomes" id="UP000095287">
    <property type="component" value="Unplaced"/>
</dbReference>
<feature type="domain" description="Homeobox" evidence="15">
    <location>
        <begin position="864"/>
        <end position="924"/>
    </location>
</feature>
<dbReference type="SMART" id="SM00389">
    <property type="entry name" value="HOX"/>
    <property type="match status" value="1"/>
</dbReference>
<dbReference type="PROSITE" id="PS51042">
    <property type="entry name" value="CUT"/>
    <property type="match status" value="3"/>
</dbReference>
<keyword evidence="7 10" id="KW-0371">Homeobox</keyword>
<evidence type="ECO:0000256" key="1">
    <source>
        <dbReference type="ARBA" id="ARBA00004123"/>
    </source>
</evidence>
<name>A0A1I7YVQ2_9BILA</name>
<keyword evidence="17" id="KW-1185">Reference proteome</keyword>
<evidence type="ECO:0000256" key="9">
    <source>
        <dbReference type="ARBA" id="ARBA00023242"/>
    </source>
</evidence>
<dbReference type="WBParaSite" id="L893_g20317.t1">
    <property type="protein sequence ID" value="L893_g20317.t1"/>
    <property type="gene ID" value="L893_g20317"/>
</dbReference>
<comment type="subcellular location">
    <subcellularLocation>
        <location evidence="1 10 11">Nucleus</location>
    </subcellularLocation>
</comment>
<feature type="compositionally biased region" description="Acidic residues" evidence="14">
    <location>
        <begin position="1000"/>
        <end position="1015"/>
    </location>
</feature>
<dbReference type="SUPFAM" id="SSF47413">
    <property type="entry name" value="lambda repressor-like DNA-binding domains"/>
    <property type="match status" value="3"/>
</dbReference>
<keyword evidence="9 10" id="KW-0539">Nucleus</keyword>
<dbReference type="GO" id="GO:0005634">
    <property type="term" value="C:nucleus"/>
    <property type="evidence" value="ECO:0007669"/>
    <property type="project" value="UniProtKB-SubCell"/>
</dbReference>
<feature type="domain" description="CUT" evidence="16">
    <location>
        <begin position="339"/>
        <end position="426"/>
    </location>
</feature>
<dbReference type="SMART" id="SM01109">
    <property type="entry name" value="CUT"/>
    <property type="match status" value="3"/>
</dbReference>
<protein>
    <recommendedName>
        <fullName evidence="12">Homeobox protein cut-like</fullName>
    </recommendedName>
</protein>
<dbReference type="InterPro" id="IPR001356">
    <property type="entry name" value="HD"/>
</dbReference>
<feature type="domain" description="CUT" evidence="16">
    <location>
        <begin position="724"/>
        <end position="812"/>
    </location>
</feature>
<organism evidence="17 18">
    <name type="scientific">Steinernema glaseri</name>
    <dbReference type="NCBI Taxonomy" id="37863"/>
    <lineage>
        <taxon>Eukaryota</taxon>
        <taxon>Metazoa</taxon>
        <taxon>Ecdysozoa</taxon>
        <taxon>Nematoda</taxon>
        <taxon>Chromadorea</taxon>
        <taxon>Rhabditida</taxon>
        <taxon>Tylenchina</taxon>
        <taxon>Panagrolaimomorpha</taxon>
        <taxon>Strongyloidoidea</taxon>
        <taxon>Steinernematidae</taxon>
        <taxon>Steinernema</taxon>
    </lineage>
</organism>
<feature type="region of interest" description="Disordered" evidence="14">
    <location>
        <begin position="462"/>
        <end position="495"/>
    </location>
</feature>
<dbReference type="PROSITE" id="PS50071">
    <property type="entry name" value="HOMEOBOX_2"/>
    <property type="match status" value="1"/>
</dbReference>
<evidence type="ECO:0000256" key="12">
    <source>
        <dbReference type="RuleBase" id="RU361129"/>
    </source>
</evidence>
<dbReference type="Gene3D" id="1.10.260.40">
    <property type="entry name" value="lambda repressor-like DNA-binding domains"/>
    <property type="match status" value="3"/>
</dbReference>
<evidence type="ECO:0000256" key="7">
    <source>
        <dbReference type="ARBA" id="ARBA00023155"/>
    </source>
</evidence>
<evidence type="ECO:0000313" key="17">
    <source>
        <dbReference type="Proteomes" id="UP000095287"/>
    </source>
</evidence>
<dbReference type="Pfam" id="PF02376">
    <property type="entry name" value="CUT"/>
    <property type="match status" value="3"/>
</dbReference>
<feature type="region of interest" description="Disordered" evidence="14">
    <location>
        <begin position="230"/>
        <end position="266"/>
    </location>
</feature>
<feature type="coiled-coil region" evidence="13">
    <location>
        <begin position="92"/>
        <end position="168"/>
    </location>
</feature>
<evidence type="ECO:0000256" key="5">
    <source>
        <dbReference type="ARBA" id="ARBA00023054"/>
    </source>
</evidence>
<reference evidence="18" key="1">
    <citation type="submission" date="2016-11" db="UniProtKB">
        <authorList>
            <consortium name="WormBaseParasite"/>
        </authorList>
    </citation>
    <scope>IDENTIFICATION</scope>
</reference>
<accession>A0A1I7YVQ2</accession>
<evidence type="ECO:0000256" key="14">
    <source>
        <dbReference type="SAM" id="MobiDB-lite"/>
    </source>
</evidence>
<evidence type="ECO:0000256" key="4">
    <source>
        <dbReference type="ARBA" id="ARBA00023015"/>
    </source>
</evidence>
<keyword evidence="8 12" id="KW-0804">Transcription</keyword>
<dbReference type="InterPro" id="IPR003350">
    <property type="entry name" value="CUT_dom"/>
</dbReference>
<feature type="region of interest" description="Disordered" evidence="14">
    <location>
        <begin position="992"/>
        <end position="1016"/>
    </location>
</feature>
<dbReference type="InterPro" id="IPR017970">
    <property type="entry name" value="Homeobox_CS"/>
</dbReference>
<keyword evidence="4 12" id="KW-0805">Transcription regulation</keyword>
<dbReference type="GO" id="GO:0000977">
    <property type="term" value="F:RNA polymerase II transcription regulatory region sequence-specific DNA binding"/>
    <property type="evidence" value="ECO:0007669"/>
    <property type="project" value="TreeGrafter"/>
</dbReference>
<dbReference type="PANTHER" id="PTHR14043">
    <property type="entry name" value="CCAAT DISPLACEMENT PROTEIN-RELATED"/>
    <property type="match status" value="1"/>
</dbReference>
<dbReference type="Pfam" id="PF00046">
    <property type="entry name" value="Homeodomain"/>
    <property type="match status" value="1"/>
</dbReference>
<dbReference type="InterPro" id="IPR010982">
    <property type="entry name" value="Lambda_DNA-bd_dom_sf"/>
</dbReference>
<dbReference type="CDD" id="cd00086">
    <property type="entry name" value="homeodomain"/>
    <property type="match status" value="1"/>
</dbReference>
<keyword evidence="3" id="KW-0677">Repeat</keyword>
<feature type="compositionally biased region" description="Basic and acidic residues" evidence="14">
    <location>
        <begin position="462"/>
        <end position="472"/>
    </location>
</feature>
<dbReference type="GO" id="GO:0030154">
    <property type="term" value="P:cell differentiation"/>
    <property type="evidence" value="ECO:0007669"/>
    <property type="project" value="UniProtKB-ARBA"/>
</dbReference>
<feature type="domain" description="CUT" evidence="16">
    <location>
        <begin position="596"/>
        <end position="683"/>
    </location>
</feature>
<evidence type="ECO:0000259" key="16">
    <source>
        <dbReference type="PROSITE" id="PS51042"/>
    </source>
</evidence>
<evidence type="ECO:0000256" key="8">
    <source>
        <dbReference type="ARBA" id="ARBA00023163"/>
    </source>
</evidence>
<evidence type="ECO:0000313" key="18">
    <source>
        <dbReference type="WBParaSite" id="L893_g20317.t1"/>
    </source>
</evidence>
<feature type="region of interest" description="Disordered" evidence="14">
    <location>
        <begin position="525"/>
        <end position="549"/>
    </location>
</feature>
<keyword evidence="6 10" id="KW-0238">DNA-binding</keyword>
<feature type="region of interest" description="Disordered" evidence="14">
    <location>
        <begin position="279"/>
        <end position="322"/>
    </location>
</feature>
<sequence>MRIPRTAADRSVDSGLKWSPVVHRSSAVSPKPFTHARAAPLETPSKGTNQALDPVWLRRNKTLALFSFNAVKGLEGLATKMNVLNGSNVRKALDIDLQLREKNDRIRELEEENRRLNRKLNENTREFVERINELVQESERHIITVEKLQNQLVDYEEMKNELRELRSSYLSDRYQFQKTQLGQLFGPATADDVYAALGSFLEQTRSMAEKNSEEVNAEVAASLARLGDFGASNGVPDEPVNGTDKGPSSPKTVDNSDKDEDDMSGLSSSDILSLIMNAGNNQSQTPSSSSSTKGKTSVTMEKKASPPEPKPLVFQNTDADRSPSETRIINALQLRVAENVRSLGGRALNTAETANHCKRLMVGYNIGQRLFAKYVMNQSQGSLSELLSKPRHWNKLTEKGREAFRRIYAWISDPQAIELLCSLSPRKVVTPGVKIEHPEPASLWDNGIPIEPMLNIDTIKTEESSLKPHTKESTPSISPSTSRSTFTTAAKSNRWRHDDIPKEKIMHIFQSELAKLKEQESNLEKALAAPVGSGSAESTPHPEKRPVACPLGTVVSDSIRRLEQMAELSSSPSTSALSMLSFGASKPRTDLPAVTDEQFEKYPYLNTELVVKEVKEYLQSNCISQRRFGEQVLGLSQGSVSDLLGRPKSWASLTQKGREPFIRMKLFLDDSVQMQQFASAAEVDESDLPPGGITEINADTPTKSTTEQLLAQITDIKPDLSDDGVLETDGDEIDIYEVVKRVKNVLQSRQISQRAIGEYVLQTNRQSTVSALLSRPVPWKMLTPKSRRPYIILNEWLKDPSGIDDLKKKSDELVAQDVEMLKNQEVQPEPKEPEKSGATVAAAATTNKRKAGAQSSEDGDSDEVPKKVVRTVINQKQKEALLMVYQHDQHPSAKMIEQLADKLKLSSRTVTNWFHNHRTRQKARERQGKVAEKIQEKLSSNENNNDNEGFYRELSEMIQIAIAQANITNNGASTVTAPTMVSVDVTKTSDSLNGSVFDGLDAEVADDPPPEDSESQLDKAIARLAKMAKSVNKVN</sequence>
<comment type="similarity">
    <text evidence="2 12">Belongs to the CUT homeobox family.</text>
</comment>
<dbReference type="PROSITE" id="PS00027">
    <property type="entry name" value="HOMEOBOX_1"/>
    <property type="match status" value="1"/>
</dbReference>
<feature type="compositionally biased region" description="Low complexity" evidence="14">
    <location>
        <begin position="473"/>
        <end position="492"/>
    </location>
</feature>
<evidence type="ECO:0000256" key="11">
    <source>
        <dbReference type="RuleBase" id="RU000682"/>
    </source>
</evidence>
<feature type="region of interest" description="Disordered" evidence="14">
    <location>
        <begin position="822"/>
        <end position="866"/>
    </location>
</feature>
<evidence type="ECO:0000256" key="13">
    <source>
        <dbReference type="SAM" id="Coils"/>
    </source>
</evidence>